<dbReference type="RefSeq" id="WP_153370981.1">
    <property type="nucleotide sequence ID" value="NZ_CP045650.1"/>
</dbReference>
<evidence type="ECO:0000313" key="3">
    <source>
        <dbReference type="Proteomes" id="UP000327478"/>
    </source>
</evidence>
<evidence type="ECO:0008006" key="5">
    <source>
        <dbReference type="Google" id="ProtNLM"/>
    </source>
</evidence>
<evidence type="ECO:0000313" key="4">
    <source>
        <dbReference type="Proteomes" id="UP000480556"/>
    </source>
</evidence>
<evidence type="ECO:0000313" key="2">
    <source>
        <dbReference type="EMBL" id="QGA10580.1"/>
    </source>
</evidence>
<gene>
    <name evidence="2" type="ORF">GFH30_03835</name>
    <name evidence="1" type="ORF">GHJ48_10035</name>
</gene>
<dbReference type="Proteomes" id="UP000480556">
    <property type="component" value="Unassembled WGS sequence"/>
</dbReference>
<keyword evidence="3" id="KW-1185">Reference proteome</keyword>
<evidence type="ECO:0000313" key="1">
    <source>
        <dbReference type="EMBL" id="MQW92722.1"/>
    </source>
</evidence>
<sequence>MNIFFYWLLKLIRFKQFKCRSLTEGEIQLCQGVFANQIHYENVRIMNHPFLPWQAKNVLMAPTGYIHVRNLLYKSDYSLESESYRALFIHEMTHIYQHQQGIAVLLKGALLQSAYFLSFKRYDPYRYTLQANKSFWDYNIEQQGDIARDIYLKKIPNIILKTDYQS</sequence>
<dbReference type="Proteomes" id="UP000327478">
    <property type="component" value="Chromosome"/>
</dbReference>
<proteinExistence type="predicted"/>
<protein>
    <recommendedName>
        <fullName evidence="5">Type IV secretion protein Rhs</fullName>
    </recommendedName>
</protein>
<accession>A0A5Q0P2C7</accession>
<organism evidence="1 4">
    <name type="scientific">Acinetobacter wanghuae</name>
    <dbReference type="NCBI Taxonomy" id="2662362"/>
    <lineage>
        <taxon>Bacteria</taxon>
        <taxon>Pseudomonadati</taxon>
        <taxon>Pseudomonadota</taxon>
        <taxon>Gammaproteobacteria</taxon>
        <taxon>Moraxellales</taxon>
        <taxon>Moraxellaceae</taxon>
        <taxon>Acinetobacter</taxon>
    </lineage>
</organism>
<name>A0A5Q0P2C7_9GAMM</name>
<dbReference type="EMBL" id="CP045650">
    <property type="protein sequence ID" value="QGA10580.1"/>
    <property type="molecule type" value="Genomic_DNA"/>
</dbReference>
<dbReference type="EMBL" id="WITK01000016">
    <property type="protein sequence ID" value="MQW92722.1"/>
    <property type="molecule type" value="Genomic_DNA"/>
</dbReference>
<reference evidence="3 4" key="1">
    <citation type="submission" date="2019-10" db="EMBL/GenBank/DDBJ databases">
        <authorList>
            <person name="Dong K."/>
        </authorList>
    </citation>
    <scope>NUCLEOTIDE SEQUENCE [LARGE SCALE GENOMIC DNA]</scope>
    <source>
        <strain evidence="3">dk386</strain>
        <strain evidence="2">Dk386</strain>
        <strain evidence="1">Dk771</strain>
        <strain evidence="4">dk771</strain>
    </source>
</reference>
<dbReference type="AlphaFoldDB" id="A0A5Q0P2C7"/>